<dbReference type="AlphaFoldDB" id="A0A084JRT5"/>
<dbReference type="PANTHER" id="PTHR12304:SF4">
    <property type="entry name" value="URIDINE NUCLEOSIDASE"/>
    <property type="match status" value="1"/>
</dbReference>
<feature type="domain" description="Inosine/uridine-preferring nucleoside hydrolase" evidence="3">
    <location>
        <begin position="6"/>
        <end position="301"/>
    </location>
</feature>
<dbReference type="InterPro" id="IPR023186">
    <property type="entry name" value="IUNH"/>
</dbReference>
<sequence>MEKQKVILDCDPGHDDAVNIILAGKNSGIEVLGITVVAGNQSLEKTTRNALNICQYLGLDIPVYAGCGQPMIRDKQLLAGDIHGESGLDGPVFEPLQRKEEAEHGVMFLVRTLMESEGDIILVPTGPLTNIAMAMRMEPRIIPKIKRIVLMGGCYQLGNVTPAAEFNIIADADAAHVVFTSGRPITMVGLDVTRKVLCYPQVVKRMEAIGTPAARLFTDLMGHFNKSQRQVFGWEGGPLHDPVTIASIIDPELLVTKPMFTEVDIRSVQSYGRTNCDFFGYSHREANVDVAVDIDVERFWDLIETGIRAYGS</sequence>
<evidence type="ECO:0000256" key="2">
    <source>
        <dbReference type="ARBA" id="ARBA00023295"/>
    </source>
</evidence>
<gene>
    <name evidence="4" type="primary">rihB</name>
    <name evidence="4" type="ORF">IO98_00350</name>
</gene>
<dbReference type="InterPro" id="IPR001910">
    <property type="entry name" value="Inosine/uridine_hydrolase_dom"/>
</dbReference>
<proteinExistence type="predicted"/>
<evidence type="ECO:0000313" key="4">
    <source>
        <dbReference type="EMBL" id="KEZ91669.1"/>
    </source>
</evidence>
<dbReference type="SUPFAM" id="SSF53590">
    <property type="entry name" value="Nucleoside hydrolase"/>
    <property type="match status" value="1"/>
</dbReference>
<dbReference type="RefSeq" id="WP_038276973.1">
    <property type="nucleotide sequence ID" value="NZ_JPME01000002.1"/>
</dbReference>
<dbReference type="GO" id="GO:0005829">
    <property type="term" value="C:cytosol"/>
    <property type="evidence" value="ECO:0007669"/>
    <property type="project" value="TreeGrafter"/>
</dbReference>
<name>A0A084JRT5_9FIRM</name>
<reference evidence="4 5" key="1">
    <citation type="submission" date="2014-07" db="EMBL/GenBank/DDBJ databases">
        <title>Draft genome of Clostridium celerecrescens 152B isolated from sediments associated with methane hydrate from Krishna Godavari basin.</title>
        <authorList>
            <person name="Honkalas V.S."/>
            <person name="Dabir A.P."/>
            <person name="Arora P."/>
            <person name="Dhakephalkar P.K."/>
        </authorList>
    </citation>
    <scope>NUCLEOTIDE SEQUENCE [LARGE SCALE GENOMIC DNA]</scope>
    <source>
        <strain evidence="4 5">152B</strain>
    </source>
</reference>
<protein>
    <submittedName>
        <fullName evidence="4">Ribonucleoside hydrolase</fullName>
    </submittedName>
</protein>
<dbReference type="Proteomes" id="UP000028525">
    <property type="component" value="Unassembled WGS sequence"/>
</dbReference>
<dbReference type="GO" id="GO:0006152">
    <property type="term" value="P:purine nucleoside catabolic process"/>
    <property type="evidence" value="ECO:0007669"/>
    <property type="project" value="TreeGrafter"/>
</dbReference>
<dbReference type="CDD" id="cd02651">
    <property type="entry name" value="nuc_hydro_IU_UC_XIUA"/>
    <property type="match status" value="1"/>
</dbReference>
<dbReference type="InterPro" id="IPR036452">
    <property type="entry name" value="Ribo_hydro-like"/>
</dbReference>
<evidence type="ECO:0000256" key="1">
    <source>
        <dbReference type="ARBA" id="ARBA00022801"/>
    </source>
</evidence>
<dbReference type="OrthoDB" id="9797882at2"/>
<dbReference type="Gene3D" id="3.90.245.10">
    <property type="entry name" value="Ribonucleoside hydrolase-like"/>
    <property type="match status" value="1"/>
</dbReference>
<comment type="caution">
    <text evidence="4">The sequence shown here is derived from an EMBL/GenBank/DDBJ whole genome shotgun (WGS) entry which is preliminary data.</text>
</comment>
<dbReference type="Pfam" id="PF01156">
    <property type="entry name" value="IU_nuc_hydro"/>
    <property type="match status" value="1"/>
</dbReference>
<accession>A0A084JRT5</accession>
<dbReference type="PANTHER" id="PTHR12304">
    <property type="entry name" value="INOSINE-URIDINE PREFERRING NUCLEOSIDE HYDROLASE"/>
    <property type="match status" value="1"/>
</dbReference>
<organism evidence="4 5">
    <name type="scientific">Lacrimispora celerecrescens</name>
    <dbReference type="NCBI Taxonomy" id="29354"/>
    <lineage>
        <taxon>Bacteria</taxon>
        <taxon>Bacillati</taxon>
        <taxon>Bacillota</taxon>
        <taxon>Clostridia</taxon>
        <taxon>Lachnospirales</taxon>
        <taxon>Lachnospiraceae</taxon>
        <taxon>Lacrimispora</taxon>
    </lineage>
</organism>
<evidence type="ECO:0000259" key="3">
    <source>
        <dbReference type="Pfam" id="PF01156"/>
    </source>
</evidence>
<evidence type="ECO:0000313" key="5">
    <source>
        <dbReference type="Proteomes" id="UP000028525"/>
    </source>
</evidence>
<keyword evidence="5" id="KW-1185">Reference proteome</keyword>
<keyword evidence="2" id="KW-0326">Glycosidase</keyword>
<dbReference type="STRING" id="29354.IO98_00350"/>
<dbReference type="EMBL" id="JPME01000002">
    <property type="protein sequence ID" value="KEZ91669.1"/>
    <property type="molecule type" value="Genomic_DNA"/>
</dbReference>
<dbReference type="GO" id="GO:0008477">
    <property type="term" value="F:purine nucleosidase activity"/>
    <property type="evidence" value="ECO:0007669"/>
    <property type="project" value="TreeGrafter"/>
</dbReference>
<keyword evidence="1 4" id="KW-0378">Hydrolase</keyword>